<reference evidence="2 3" key="1">
    <citation type="journal article" date="2021" name="ISME Commun">
        <title>Automated analysis of genomic sequences facilitates high-throughput and comprehensive description of bacteria.</title>
        <authorList>
            <person name="Hitch T.C.A."/>
        </authorList>
    </citation>
    <scope>NUCLEOTIDE SEQUENCE [LARGE SCALE GENOMIC DNA]</scope>
    <source>
        <strain evidence="2 3">H2_18</strain>
    </source>
</reference>
<sequence>MRGDSMKKLKKYVWIGILFCLILGSLSHFFYSWTLSNPIVGIFCPVSESAWEHMKLVFFPVLFYSGILCLLCQKEIPALFSSCLAGVLAGTLFIPVFFYTYTGILGYHLLGLDILTFVLAVLLSFFLTYHLAACLKMQRLLPILLFLTLLFFSAFFLFTFHPPKLGIFSA</sequence>
<dbReference type="Proteomes" id="UP001652394">
    <property type="component" value="Unassembled WGS sequence"/>
</dbReference>
<gene>
    <name evidence="2" type="ORF">OCV51_05105</name>
</gene>
<comment type="caution">
    <text evidence="2">The sequence shown here is derived from an EMBL/GenBank/DDBJ whole genome shotgun (WGS) entry which is preliminary data.</text>
</comment>
<feature type="transmembrane region" description="Helical" evidence="1">
    <location>
        <begin position="107"/>
        <end position="128"/>
    </location>
</feature>
<evidence type="ECO:0000256" key="1">
    <source>
        <dbReference type="SAM" id="Phobius"/>
    </source>
</evidence>
<evidence type="ECO:0000313" key="3">
    <source>
        <dbReference type="Proteomes" id="UP001652394"/>
    </source>
</evidence>
<dbReference type="EMBL" id="JAOQJX010000005">
    <property type="protein sequence ID" value="MCU6747035.1"/>
    <property type="molecule type" value="Genomic_DNA"/>
</dbReference>
<keyword evidence="3" id="KW-1185">Reference proteome</keyword>
<dbReference type="Pfam" id="PF20122">
    <property type="entry name" value="DUF6512"/>
    <property type="match status" value="1"/>
</dbReference>
<protein>
    <submittedName>
        <fullName evidence="2">DUF6512 family protein</fullName>
    </submittedName>
</protein>
<keyword evidence="1" id="KW-0472">Membrane</keyword>
<organism evidence="2 3">
    <name type="scientific">Faecalicatena acetigenes</name>
    <dbReference type="NCBI Taxonomy" id="2981790"/>
    <lineage>
        <taxon>Bacteria</taxon>
        <taxon>Bacillati</taxon>
        <taxon>Bacillota</taxon>
        <taxon>Clostridia</taxon>
        <taxon>Lachnospirales</taxon>
        <taxon>Lachnospiraceae</taxon>
        <taxon>Faecalicatena</taxon>
    </lineage>
</organism>
<feature type="transmembrane region" description="Helical" evidence="1">
    <location>
        <begin position="12"/>
        <end position="33"/>
    </location>
</feature>
<name>A0ABT2T9X2_9FIRM</name>
<dbReference type="InterPro" id="IPR045407">
    <property type="entry name" value="DUF6512"/>
</dbReference>
<keyword evidence="1" id="KW-1133">Transmembrane helix</keyword>
<accession>A0ABT2T9X2</accession>
<proteinExistence type="predicted"/>
<feature type="transmembrane region" description="Helical" evidence="1">
    <location>
        <begin position="79"/>
        <end position="101"/>
    </location>
</feature>
<feature type="transmembrane region" description="Helical" evidence="1">
    <location>
        <begin position="53"/>
        <end position="72"/>
    </location>
</feature>
<keyword evidence="1" id="KW-0812">Transmembrane</keyword>
<feature type="transmembrane region" description="Helical" evidence="1">
    <location>
        <begin position="140"/>
        <end position="160"/>
    </location>
</feature>
<evidence type="ECO:0000313" key="2">
    <source>
        <dbReference type="EMBL" id="MCU6747035.1"/>
    </source>
</evidence>